<evidence type="ECO:0000313" key="2">
    <source>
        <dbReference type="EMBL" id="MDQ5769558.1"/>
    </source>
</evidence>
<dbReference type="RefSeq" id="WP_236498130.1">
    <property type="nucleotide sequence ID" value="NZ_CP133197.1"/>
</dbReference>
<proteinExistence type="predicted"/>
<dbReference type="Pfam" id="PF18480">
    <property type="entry name" value="DUF5615"/>
    <property type="match status" value="1"/>
</dbReference>
<reference evidence="3 4" key="1">
    <citation type="submission" date="2023-08" db="EMBL/GenBank/DDBJ databases">
        <title>New molecular markers tilS and rpoB for phylogenetic and monitoring studies of the genus Thiothrix biodiversity.</title>
        <authorList>
            <person name="Ravin N.V."/>
            <person name="Smolyakov D."/>
            <person name="Markov N.D."/>
            <person name="Beletsky A.V."/>
            <person name="Mardanov A.V."/>
            <person name="Rudenko T.S."/>
            <person name="Grabovich M.Y."/>
        </authorList>
    </citation>
    <scope>NUCLEOTIDE SEQUENCE</scope>
    <source>
        <strain evidence="3">DNT52</strain>
        <strain evidence="2 4">H33</strain>
    </source>
</reference>
<organism evidence="3">
    <name type="scientific">Thiothrix subterranea</name>
    <dbReference type="NCBI Taxonomy" id="2735563"/>
    <lineage>
        <taxon>Bacteria</taxon>
        <taxon>Pseudomonadati</taxon>
        <taxon>Pseudomonadota</taxon>
        <taxon>Gammaproteobacteria</taxon>
        <taxon>Thiotrichales</taxon>
        <taxon>Thiotrichaceae</taxon>
        <taxon>Thiothrix</taxon>
    </lineage>
</organism>
<feature type="domain" description="DUF5615" evidence="1">
    <location>
        <begin position="1"/>
        <end position="109"/>
    </location>
</feature>
<protein>
    <submittedName>
        <fullName evidence="3">DUF5615 family PIN-like protein</fullName>
    </submittedName>
</protein>
<dbReference type="AlphaFoldDB" id="A0AA51R4Y5"/>
<name>A0AA51R4Y5_9GAMM</name>
<dbReference type="Proteomes" id="UP001229862">
    <property type="component" value="Chromosome"/>
</dbReference>
<dbReference type="EMBL" id="CP133217">
    <property type="protein sequence ID" value="WML87141.1"/>
    <property type="molecule type" value="Genomic_DNA"/>
</dbReference>
<dbReference type="InterPro" id="IPR041049">
    <property type="entry name" value="DUF5615"/>
</dbReference>
<evidence type="ECO:0000313" key="3">
    <source>
        <dbReference type="EMBL" id="WML87141.1"/>
    </source>
</evidence>
<evidence type="ECO:0000259" key="1">
    <source>
        <dbReference type="Pfam" id="PF18480"/>
    </source>
</evidence>
<dbReference type="Proteomes" id="UP001223336">
    <property type="component" value="Unassembled WGS sequence"/>
</dbReference>
<keyword evidence="4" id="KW-1185">Reference proteome</keyword>
<dbReference type="EMBL" id="JAVFKN010000018">
    <property type="protein sequence ID" value="MDQ5769558.1"/>
    <property type="molecule type" value="Genomic_DNA"/>
</dbReference>
<gene>
    <name evidence="2" type="ORF">RCC75_13535</name>
    <name evidence="3" type="ORF">RCG00_02010</name>
</gene>
<sequence>MKLLLDENLSRRVIPAILDAYPESSQIALLGMDAANDRQVWAYAQQNGYILVTQDSDFHEMSVLYGHPPKVIWLKCGNQPRRRIVDILLSITEEVQAFACNPELSCLEIYA</sequence>
<accession>A0AA51R4Y5</accession>
<evidence type="ECO:0000313" key="4">
    <source>
        <dbReference type="Proteomes" id="UP001223336"/>
    </source>
</evidence>